<keyword evidence="2" id="KW-1185">Reference proteome</keyword>
<evidence type="ECO:0000313" key="1">
    <source>
        <dbReference type="EMBL" id="KAI8547708.1"/>
    </source>
</evidence>
<protein>
    <submittedName>
        <fullName evidence="1">Uncharacterized protein</fullName>
    </submittedName>
</protein>
<proteinExistence type="predicted"/>
<name>A0ACC0N559_RHOML</name>
<dbReference type="EMBL" id="CM046394">
    <property type="protein sequence ID" value="KAI8547708.1"/>
    <property type="molecule type" value="Genomic_DNA"/>
</dbReference>
<gene>
    <name evidence="1" type="ORF">RHMOL_Rhmol07G0217100</name>
</gene>
<organism evidence="1 2">
    <name type="scientific">Rhododendron molle</name>
    <name type="common">Chinese azalea</name>
    <name type="synonym">Azalea mollis</name>
    <dbReference type="NCBI Taxonomy" id="49168"/>
    <lineage>
        <taxon>Eukaryota</taxon>
        <taxon>Viridiplantae</taxon>
        <taxon>Streptophyta</taxon>
        <taxon>Embryophyta</taxon>
        <taxon>Tracheophyta</taxon>
        <taxon>Spermatophyta</taxon>
        <taxon>Magnoliopsida</taxon>
        <taxon>eudicotyledons</taxon>
        <taxon>Gunneridae</taxon>
        <taxon>Pentapetalae</taxon>
        <taxon>asterids</taxon>
        <taxon>Ericales</taxon>
        <taxon>Ericaceae</taxon>
        <taxon>Ericoideae</taxon>
        <taxon>Rhodoreae</taxon>
        <taxon>Rhododendron</taxon>
    </lineage>
</organism>
<evidence type="ECO:0000313" key="2">
    <source>
        <dbReference type="Proteomes" id="UP001062846"/>
    </source>
</evidence>
<accession>A0ACC0N559</accession>
<reference evidence="1" key="1">
    <citation type="submission" date="2022-02" db="EMBL/GenBank/DDBJ databases">
        <title>Plant Genome Project.</title>
        <authorList>
            <person name="Zhang R.-G."/>
        </authorList>
    </citation>
    <scope>NUCLEOTIDE SEQUENCE</scope>
    <source>
        <strain evidence="1">AT1</strain>
    </source>
</reference>
<dbReference type="Proteomes" id="UP001062846">
    <property type="component" value="Chromosome 7"/>
</dbReference>
<sequence length="259" mass="28680">MATTAAPATIYPVTFRRDPAPRIPKQSPQSLLHNSISSASSTTTITTAFPLLRLRRRGTHNADRILASVSSSSAKPKESEQMRPSPVDLVDSILSKVTQTDRGVLLTSDEHQKVAEVAQELRKFCVDKPVKCPLIFGEWDVVYCSVPTSPGGGYRSALGRLIFKTNEMIQVIQAPDTVRNKVSFCAFGFFKGQVVLEGKLKALDDKWIQVIFEPPVLTIGAFDYKYGGQSEVKLEITYVDEKIRLGKGSRGSVFVFQRR</sequence>
<comment type="caution">
    <text evidence="1">The sequence shown here is derived from an EMBL/GenBank/DDBJ whole genome shotgun (WGS) entry which is preliminary data.</text>
</comment>